<gene>
    <name evidence="2" type="ORF">FPZ41_28790</name>
</gene>
<keyword evidence="3" id="KW-1185">Reference proteome</keyword>
<protein>
    <recommendedName>
        <fullName evidence="4">Methyltransferase type 11 domain-containing protein</fullName>
    </recommendedName>
</protein>
<feature type="region of interest" description="Disordered" evidence="1">
    <location>
        <begin position="88"/>
        <end position="127"/>
    </location>
</feature>
<evidence type="ECO:0008006" key="4">
    <source>
        <dbReference type="Google" id="ProtNLM"/>
    </source>
</evidence>
<dbReference type="Gene3D" id="3.40.50.150">
    <property type="entry name" value="Vaccinia Virus protein VP39"/>
    <property type="match status" value="1"/>
</dbReference>
<proteinExistence type="predicted"/>
<dbReference type="Proteomes" id="UP000373149">
    <property type="component" value="Unassembled WGS sequence"/>
</dbReference>
<organism evidence="2 3">
    <name type="scientific">Streptomyces acidicola</name>
    <dbReference type="NCBI Taxonomy" id="2596892"/>
    <lineage>
        <taxon>Bacteria</taxon>
        <taxon>Bacillati</taxon>
        <taxon>Actinomycetota</taxon>
        <taxon>Actinomycetes</taxon>
        <taxon>Kitasatosporales</taxon>
        <taxon>Streptomycetaceae</taxon>
        <taxon>Streptomyces</taxon>
    </lineage>
</organism>
<dbReference type="AlphaFoldDB" id="A0A5N8WY92"/>
<dbReference type="EMBL" id="VMNX01000133">
    <property type="protein sequence ID" value="MPY52353.1"/>
    <property type="molecule type" value="Genomic_DNA"/>
</dbReference>
<dbReference type="InterPro" id="IPR029063">
    <property type="entry name" value="SAM-dependent_MTases_sf"/>
</dbReference>
<name>A0A5N8WY92_9ACTN</name>
<reference evidence="2 3" key="1">
    <citation type="submission" date="2019-09" db="EMBL/GenBank/DDBJ databases">
        <authorList>
            <person name="Duangmal K."/>
            <person name="Teo W.F.A."/>
            <person name="Lipun K."/>
        </authorList>
    </citation>
    <scope>NUCLEOTIDE SEQUENCE [LARGE SCALE GENOMIC DNA]</scope>
    <source>
        <strain evidence="2 3">K1PN6</strain>
    </source>
</reference>
<dbReference type="RefSeq" id="WP_407698829.1">
    <property type="nucleotide sequence ID" value="NZ_VMNX01000133.1"/>
</dbReference>
<accession>A0A5N8WY92</accession>
<evidence type="ECO:0000256" key="1">
    <source>
        <dbReference type="SAM" id="MobiDB-lite"/>
    </source>
</evidence>
<sequence>MFHELAQRERALAEARRVLAPGGRILLVGHNWDTVVIDSADPALTRTVLHARADLVASPCAARRYRNLLLDTGFGAAAIKVHTGVFTGSTMRPAKRATSSSGPADEPRGPTGRGPEVRIVTNHIPHE</sequence>
<dbReference type="SUPFAM" id="SSF53335">
    <property type="entry name" value="S-adenosyl-L-methionine-dependent methyltransferases"/>
    <property type="match status" value="1"/>
</dbReference>
<evidence type="ECO:0000313" key="3">
    <source>
        <dbReference type="Proteomes" id="UP000373149"/>
    </source>
</evidence>
<evidence type="ECO:0000313" key="2">
    <source>
        <dbReference type="EMBL" id="MPY52353.1"/>
    </source>
</evidence>
<comment type="caution">
    <text evidence="2">The sequence shown here is derived from an EMBL/GenBank/DDBJ whole genome shotgun (WGS) entry which is preliminary data.</text>
</comment>